<dbReference type="InterPro" id="IPR015500">
    <property type="entry name" value="Peptidase_S8_subtilisin-rel"/>
</dbReference>
<evidence type="ECO:0000313" key="9">
    <source>
        <dbReference type="EMBL" id="MCZ2475886.1"/>
    </source>
</evidence>
<feature type="chain" id="PRO_5046389568" evidence="6">
    <location>
        <begin position="22"/>
        <end position="466"/>
    </location>
</feature>
<feature type="active site" description="Charge relay system" evidence="5">
    <location>
        <position position="176"/>
    </location>
</feature>
<evidence type="ECO:0000259" key="8">
    <source>
        <dbReference type="Pfam" id="PF22148"/>
    </source>
</evidence>
<dbReference type="PROSITE" id="PS00137">
    <property type="entry name" value="SUBTILASE_HIS"/>
    <property type="match status" value="1"/>
</dbReference>
<dbReference type="CDD" id="cd07473">
    <property type="entry name" value="Peptidases_S8_Subtilisin_like"/>
    <property type="match status" value="1"/>
</dbReference>
<dbReference type="RefSeq" id="WP_269010477.1">
    <property type="nucleotide sequence ID" value="NZ_JAANOH010000004.1"/>
</dbReference>
<feature type="active site" description="Charge relay system" evidence="5">
    <location>
        <position position="404"/>
    </location>
</feature>
<dbReference type="PROSITE" id="PS00138">
    <property type="entry name" value="SUBTILASE_SER"/>
    <property type="match status" value="1"/>
</dbReference>
<name>A0ABT4JK00_9BACT</name>
<evidence type="ECO:0000256" key="1">
    <source>
        <dbReference type="ARBA" id="ARBA00011073"/>
    </source>
</evidence>
<dbReference type="PANTHER" id="PTHR43399">
    <property type="entry name" value="SUBTILISIN-RELATED"/>
    <property type="match status" value="1"/>
</dbReference>
<dbReference type="InterPro" id="IPR000209">
    <property type="entry name" value="Peptidase_S8/S53_dom"/>
</dbReference>
<dbReference type="Pfam" id="PF00082">
    <property type="entry name" value="Peptidase_S8"/>
    <property type="match status" value="1"/>
</dbReference>
<feature type="signal peptide" evidence="6">
    <location>
        <begin position="1"/>
        <end position="21"/>
    </location>
</feature>
<dbReference type="InterPro" id="IPR054399">
    <property type="entry name" value="Fervidolysin-like_N_prodom"/>
</dbReference>
<keyword evidence="6" id="KW-0732">Signal</keyword>
<sequence>MKSLFAILLLAAFTFSCQMQLDELALSPNANNGNSSAPGLVQQGNSGKSISNEILIQFKRGTSESGKLTAIKAITGTIQEQIVTQEMKDEGDEGFYVVKTNINAIEAINRASKNSLIEIAELNQLYTHQQTSTTPDDLYYSSGQLWGLNGTYGSNANVAWANNNTGSSTVYVGVVDEGVMFNHPDLVNNMWSNPNEIVDGLDNDKNGFIDDVRGWDFANNDASVYDGASSNDVDAHGTHVSGTIGGLGNNSIGVVGMNWNVKIIPTKFMGPTGGSTANAIKALDYLTNLKKSKRINIVASNNSWGGGAYSKLLLSAIQRADRGGILFVVAAGNAGSNIDLTPSYPASYTSPNVIAVSAIDVDGLLPTWSSYGVKSVSLGAPGANIISTVPGPNGVGYAAYSGTSMATPHVTAAVALYAAKNYPTSTNHTASQIIKKAIINNTIATPSLNGKTSTGGRLNVGVVGFY</sequence>
<evidence type="ECO:0000313" key="10">
    <source>
        <dbReference type="Proteomes" id="UP001321186"/>
    </source>
</evidence>
<dbReference type="InterPro" id="IPR022398">
    <property type="entry name" value="Peptidase_S8_His-AS"/>
</dbReference>
<comment type="caution">
    <text evidence="9">The sequence shown here is derived from an EMBL/GenBank/DDBJ whole genome shotgun (WGS) entry which is preliminary data.</text>
</comment>
<dbReference type="InterPro" id="IPR051048">
    <property type="entry name" value="Peptidase_S8/S53_subtilisin"/>
</dbReference>
<comment type="similarity">
    <text evidence="1 5">Belongs to the peptidase S8 family.</text>
</comment>
<evidence type="ECO:0000256" key="2">
    <source>
        <dbReference type="ARBA" id="ARBA00022670"/>
    </source>
</evidence>
<gene>
    <name evidence="9" type="ORF">G9H61_10535</name>
</gene>
<feature type="active site" description="Charge relay system" evidence="5">
    <location>
        <position position="236"/>
    </location>
</feature>
<evidence type="ECO:0000256" key="4">
    <source>
        <dbReference type="ARBA" id="ARBA00022825"/>
    </source>
</evidence>
<organism evidence="9 10">
    <name type="scientific">Aquirufa ecclesiirivi</name>
    <dbReference type="NCBI Taxonomy" id="2715124"/>
    <lineage>
        <taxon>Bacteria</taxon>
        <taxon>Pseudomonadati</taxon>
        <taxon>Bacteroidota</taxon>
        <taxon>Cytophagia</taxon>
        <taxon>Cytophagales</taxon>
        <taxon>Flectobacillaceae</taxon>
        <taxon>Aquirufa</taxon>
    </lineage>
</organism>
<dbReference type="EMBL" id="JAANOH010000004">
    <property type="protein sequence ID" value="MCZ2475886.1"/>
    <property type="molecule type" value="Genomic_DNA"/>
</dbReference>
<protein>
    <submittedName>
        <fullName evidence="9">S8 family serine peptidase</fullName>
    </submittedName>
</protein>
<keyword evidence="4 5" id="KW-0720">Serine protease</keyword>
<keyword evidence="10" id="KW-1185">Reference proteome</keyword>
<dbReference type="SUPFAM" id="SSF52743">
    <property type="entry name" value="Subtilisin-like"/>
    <property type="match status" value="1"/>
</dbReference>
<dbReference type="Gene3D" id="3.40.50.200">
    <property type="entry name" value="Peptidase S8/S53 domain"/>
    <property type="match status" value="1"/>
</dbReference>
<accession>A0ABT4JK00</accession>
<reference evidence="9 10" key="1">
    <citation type="submission" date="2020-03" db="EMBL/GenBank/DDBJ databases">
        <authorList>
            <person name="Pitt A."/>
            <person name="Hahn M.W."/>
        </authorList>
    </citation>
    <scope>NUCLEOTIDE SEQUENCE [LARGE SCALE GENOMIC DNA]</scope>
    <source>
        <strain evidence="9 10">5A-MARBSE</strain>
    </source>
</reference>
<dbReference type="InterPro" id="IPR023828">
    <property type="entry name" value="Peptidase_S8_Ser-AS"/>
</dbReference>
<keyword evidence="2 5" id="KW-0645">Protease</keyword>
<dbReference type="Pfam" id="PF22148">
    <property type="entry name" value="Fervidolysin_NPro-like"/>
    <property type="match status" value="1"/>
</dbReference>
<feature type="domain" description="Fervidolysin-like N-terminal prodomain" evidence="8">
    <location>
        <begin position="38"/>
        <end position="123"/>
    </location>
</feature>
<feature type="domain" description="Peptidase S8/S53" evidence="7">
    <location>
        <begin position="168"/>
        <end position="442"/>
    </location>
</feature>
<dbReference type="PROSITE" id="PS51892">
    <property type="entry name" value="SUBTILASE"/>
    <property type="match status" value="1"/>
</dbReference>
<keyword evidence="3 5" id="KW-0378">Hydrolase</keyword>
<evidence type="ECO:0000256" key="5">
    <source>
        <dbReference type="PROSITE-ProRule" id="PRU01240"/>
    </source>
</evidence>
<dbReference type="InterPro" id="IPR034204">
    <property type="entry name" value="PfSUB1-like_cat_dom"/>
</dbReference>
<dbReference type="PRINTS" id="PR00723">
    <property type="entry name" value="SUBTILISIN"/>
</dbReference>
<dbReference type="InterPro" id="IPR036852">
    <property type="entry name" value="Peptidase_S8/S53_dom_sf"/>
</dbReference>
<proteinExistence type="inferred from homology"/>
<evidence type="ECO:0000256" key="3">
    <source>
        <dbReference type="ARBA" id="ARBA00022801"/>
    </source>
</evidence>
<dbReference type="PANTHER" id="PTHR43399:SF4">
    <property type="entry name" value="CELL WALL-ASSOCIATED PROTEASE"/>
    <property type="match status" value="1"/>
</dbReference>
<dbReference type="Proteomes" id="UP001321186">
    <property type="component" value="Unassembled WGS sequence"/>
</dbReference>
<evidence type="ECO:0000259" key="7">
    <source>
        <dbReference type="Pfam" id="PF00082"/>
    </source>
</evidence>
<evidence type="ECO:0000256" key="6">
    <source>
        <dbReference type="SAM" id="SignalP"/>
    </source>
</evidence>
<dbReference type="PROSITE" id="PS51257">
    <property type="entry name" value="PROKAR_LIPOPROTEIN"/>
    <property type="match status" value="1"/>
</dbReference>